<dbReference type="AlphaFoldDB" id="A0A0V1MWY6"/>
<feature type="transmembrane region" description="Helical" evidence="1">
    <location>
        <begin position="107"/>
        <end position="128"/>
    </location>
</feature>
<feature type="transmembrane region" description="Helical" evidence="1">
    <location>
        <begin position="58"/>
        <end position="76"/>
    </location>
</feature>
<evidence type="ECO:0000313" key="2">
    <source>
        <dbReference type="EMBL" id="KRZ76260.1"/>
    </source>
</evidence>
<reference evidence="2 3" key="1">
    <citation type="submission" date="2015-01" db="EMBL/GenBank/DDBJ databases">
        <title>Evolution of Trichinella species and genotypes.</title>
        <authorList>
            <person name="Korhonen P.K."/>
            <person name="Edoardo P."/>
            <person name="Giuseppe L.R."/>
            <person name="Gasser R.B."/>
        </authorList>
    </citation>
    <scope>NUCLEOTIDE SEQUENCE [LARGE SCALE GENOMIC DNA]</scope>
    <source>
        <strain evidence="2">ISS1980</strain>
    </source>
</reference>
<feature type="transmembrane region" description="Helical" evidence="1">
    <location>
        <begin position="21"/>
        <end position="38"/>
    </location>
</feature>
<accession>A0A0V1MWY6</accession>
<name>A0A0V1MWY6_9BILA</name>
<keyword evidence="3" id="KW-1185">Reference proteome</keyword>
<dbReference type="EMBL" id="JYDO01000029">
    <property type="protein sequence ID" value="KRZ76260.1"/>
    <property type="molecule type" value="Genomic_DNA"/>
</dbReference>
<keyword evidence="1" id="KW-0472">Membrane</keyword>
<sequence>MLKTAYSTFRSAIRSNFSMNYNAFTVILINACCWTLKMLKTAYSTFRSAIRSNFSMNYNAFTVILINACCWTLKMLKTAYSTFRSAIRAKYGASIYLYSDSQKLQKACVVMLIAIICVLNNFSMKYSASIPVYNESEKLYKAYLVMFIAIIVRLKVRLESCWGYTDFANGVFWYWDDLEMFFSIVVLWNCRDVSTAFGI</sequence>
<evidence type="ECO:0000313" key="3">
    <source>
        <dbReference type="Proteomes" id="UP000054843"/>
    </source>
</evidence>
<organism evidence="2 3">
    <name type="scientific">Trichinella papuae</name>
    <dbReference type="NCBI Taxonomy" id="268474"/>
    <lineage>
        <taxon>Eukaryota</taxon>
        <taxon>Metazoa</taxon>
        <taxon>Ecdysozoa</taxon>
        <taxon>Nematoda</taxon>
        <taxon>Enoplea</taxon>
        <taxon>Dorylaimia</taxon>
        <taxon>Trichinellida</taxon>
        <taxon>Trichinellidae</taxon>
        <taxon>Trichinella</taxon>
    </lineage>
</organism>
<feature type="transmembrane region" description="Helical" evidence="1">
    <location>
        <begin position="140"/>
        <end position="156"/>
    </location>
</feature>
<keyword evidence="1" id="KW-1133">Transmembrane helix</keyword>
<keyword evidence="1" id="KW-0812">Transmembrane</keyword>
<dbReference type="Proteomes" id="UP000054843">
    <property type="component" value="Unassembled WGS sequence"/>
</dbReference>
<gene>
    <name evidence="2" type="ORF">T10_9635</name>
</gene>
<protein>
    <submittedName>
        <fullName evidence="2">Uncharacterized protein</fullName>
    </submittedName>
</protein>
<proteinExistence type="predicted"/>
<evidence type="ECO:0000256" key="1">
    <source>
        <dbReference type="SAM" id="Phobius"/>
    </source>
</evidence>
<comment type="caution">
    <text evidence="2">The sequence shown here is derived from an EMBL/GenBank/DDBJ whole genome shotgun (WGS) entry which is preliminary data.</text>
</comment>